<keyword evidence="5" id="KW-0777">Teichoic acid biosynthesis</keyword>
<reference evidence="9 10" key="1">
    <citation type="submission" date="2019-12" db="EMBL/GenBank/DDBJ databases">
        <title>Whole genome shotgun sequence of Streptomyces caniferus NBRC 15389.</title>
        <authorList>
            <person name="Ichikawa N."/>
            <person name="Kimura A."/>
            <person name="Kitahashi Y."/>
            <person name="Komaki H."/>
            <person name="Tamura T."/>
        </authorList>
    </citation>
    <scope>NUCLEOTIDE SEQUENCE [LARGE SCALE GENOMIC DNA]</scope>
    <source>
        <strain evidence="9 10">NBRC 15389</strain>
    </source>
</reference>
<dbReference type="InterPro" id="IPR029044">
    <property type="entry name" value="Nucleotide-diphossugar_trans"/>
</dbReference>
<dbReference type="EMBL" id="BLIN01000005">
    <property type="protein sequence ID" value="GFE08352.1"/>
    <property type="molecule type" value="Genomic_DNA"/>
</dbReference>
<evidence type="ECO:0000256" key="2">
    <source>
        <dbReference type="ARBA" id="ARBA00010488"/>
    </source>
</evidence>
<protein>
    <submittedName>
        <fullName evidence="9">Glycosyl transferase</fullName>
    </submittedName>
</protein>
<evidence type="ECO:0000256" key="4">
    <source>
        <dbReference type="ARBA" id="ARBA00022679"/>
    </source>
</evidence>
<comment type="similarity">
    <text evidence="2">Belongs to the CDP-glycerol glycerophosphotransferase family.</text>
</comment>
<comment type="subcellular location">
    <subcellularLocation>
        <location evidence="1">Cell membrane</location>
        <topology evidence="1">Peripheral membrane protein</topology>
    </subcellularLocation>
</comment>
<evidence type="ECO:0000259" key="8">
    <source>
        <dbReference type="Pfam" id="PF00535"/>
    </source>
</evidence>
<evidence type="ECO:0000313" key="10">
    <source>
        <dbReference type="Proteomes" id="UP000435837"/>
    </source>
</evidence>
<dbReference type="InterPro" id="IPR043149">
    <property type="entry name" value="TagF_N"/>
</dbReference>
<sequence length="775" mass="87711">MPETGLRSAPRFSIIVPVFNVQGFLRACLNSLLAQDFADFEVIAVDDRSPDRSGEILAEYAARDPRVITVRHEENRGIGAARNTGVDRASGDYLLFLDSDDTLTPGSLRAMADRLAGAEDPDLLLFDHVRSYWWHEVKPSAARELLAAAGAEVFRPAERTEFLQMFAVVWNRAFRRDFFVDNGFRYTDGLYEDALMVYTTMLTAERAVCLDHACVEYRQRRHGNSMKTPGRKHFTIFEQYQRLFEFLDGRPDLDHLRPLFFERMVSHFLFTGARESRVPVGDRPEYFHRAAAMYRRHKPAGFTPPEDVDARQFQALERGSYRAFQALGLVNRTRESGRQRLRTAQGAMSRRAASVSYAMQRRRPLDPGLAVFSAYWNRTPSCNPLAVYEKAKELVPHLHGVWVVREDLVDTLPDGMDHVVVGSPRYWEVMARATYFVNNVNFADHLVKRPGQVHLQTHHGTPLKRMGIDQQKYPAAAKGMSMRKLLERADRWDLSVSSNQHSTEQWERVYPCGFESVDAGYPRNDVFFRTGAQEVLDIRARLGIAPGSTAVLYAPTVRDFQVGYVPRLDLEKITRALGPDVVLLVRTHYFYDQDPRLQQLQEQGALIDVSRHPSVEELCLAADALVTDYSSIMFDYAALDRPIINYADDWETYVRSRGVTFDLLSGRPGETPGVVATDEDELIEAFRSGRWNGTEAGELRAAFRARFCPWDDGHAAERVVRRTFLGAEDPSPAPLPLSERTVAPSPREAARRVEGAVPTGPAEHPSGRPDVELTG</sequence>
<evidence type="ECO:0000256" key="1">
    <source>
        <dbReference type="ARBA" id="ARBA00004202"/>
    </source>
</evidence>
<dbReference type="SUPFAM" id="SSF53756">
    <property type="entry name" value="UDP-Glycosyltransferase/glycogen phosphorylase"/>
    <property type="match status" value="1"/>
</dbReference>
<evidence type="ECO:0000256" key="6">
    <source>
        <dbReference type="ARBA" id="ARBA00023136"/>
    </source>
</evidence>
<evidence type="ECO:0000256" key="5">
    <source>
        <dbReference type="ARBA" id="ARBA00022944"/>
    </source>
</evidence>
<feature type="compositionally biased region" description="Basic and acidic residues" evidence="7">
    <location>
        <begin position="765"/>
        <end position="775"/>
    </location>
</feature>
<keyword evidence="4 9" id="KW-0808">Transferase</keyword>
<dbReference type="Pfam" id="PF00535">
    <property type="entry name" value="Glycos_transf_2"/>
    <property type="match status" value="1"/>
</dbReference>
<dbReference type="CDD" id="cd00761">
    <property type="entry name" value="Glyco_tranf_GTA_type"/>
    <property type="match status" value="1"/>
</dbReference>
<dbReference type="Pfam" id="PF04464">
    <property type="entry name" value="Glyphos_transf"/>
    <property type="match status" value="1"/>
</dbReference>
<dbReference type="PANTHER" id="PTHR37316">
    <property type="entry name" value="TEICHOIC ACID GLYCEROL-PHOSPHATE PRIMASE"/>
    <property type="match status" value="1"/>
</dbReference>
<comment type="caution">
    <text evidence="9">The sequence shown here is derived from an EMBL/GenBank/DDBJ whole genome shotgun (WGS) entry which is preliminary data.</text>
</comment>
<dbReference type="Gene3D" id="3.90.550.10">
    <property type="entry name" value="Spore Coat Polysaccharide Biosynthesis Protein SpsA, Chain A"/>
    <property type="match status" value="1"/>
</dbReference>
<dbReference type="Proteomes" id="UP000435837">
    <property type="component" value="Unassembled WGS sequence"/>
</dbReference>
<dbReference type="InterPro" id="IPR051612">
    <property type="entry name" value="Teichoic_Acid_Biosynth"/>
</dbReference>
<feature type="region of interest" description="Disordered" evidence="7">
    <location>
        <begin position="727"/>
        <end position="775"/>
    </location>
</feature>
<keyword evidence="3" id="KW-1003">Cell membrane</keyword>
<feature type="domain" description="Glycosyltransferase 2-like" evidence="8">
    <location>
        <begin position="13"/>
        <end position="117"/>
    </location>
</feature>
<accession>A0A640SCY9</accession>
<dbReference type="GO" id="GO:0019350">
    <property type="term" value="P:teichoic acid biosynthetic process"/>
    <property type="evidence" value="ECO:0007669"/>
    <property type="project" value="UniProtKB-KW"/>
</dbReference>
<dbReference type="InterPro" id="IPR007554">
    <property type="entry name" value="Glycerophosphate_synth"/>
</dbReference>
<dbReference type="FunFam" id="3.90.550.10:FF:000196">
    <property type="entry name" value="Glycosyl transferase"/>
    <property type="match status" value="1"/>
</dbReference>
<dbReference type="OrthoDB" id="3183633at2"/>
<dbReference type="AlphaFoldDB" id="A0A640SCY9"/>
<dbReference type="PANTHER" id="PTHR37316:SF3">
    <property type="entry name" value="TEICHOIC ACID GLYCEROL-PHOSPHATE TRANSFERASE"/>
    <property type="match status" value="1"/>
</dbReference>
<evidence type="ECO:0000256" key="3">
    <source>
        <dbReference type="ARBA" id="ARBA00022475"/>
    </source>
</evidence>
<dbReference type="RefSeq" id="WP_159479118.1">
    <property type="nucleotide sequence ID" value="NZ_BAAATH010000015.1"/>
</dbReference>
<evidence type="ECO:0000256" key="7">
    <source>
        <dbReference type="SAM" id="MobiDB-lite"/>
    </source>
</evidence>
<gene>
    <name evidence="9" type="ORF">Scani_46200</name>
</gene>
<keyword evidence="6" id="KW-0472">Membrane</keyword>
<dbReference type="Gene3D" id="3.40.50.12580">
    <property type="match status" value="1"/>
</dbReference>
<name>A0A640SCY9_9ACTN</name>
<dbReference type="GO" id="GO:0005886">
    <property type="term" value="C:plasma membrane"/>
    <property type="evidence" value="ECO:0007669"/>
    <property type="project" value="UniProtKB-SubCell"/>
</dbReference>
<proteinExistence type="inferred from homology"/>
<dbReference type="Gene3D" id="3.40.50.11820">
    <property type="match status" value="1"/>
</dbReference>
<dbReference type="GO" id="GO:0047355">
    <property type="term" value="F:CDP-glycerol glycerophosphotransferase activity"/>
    <property type="evidence" value="ECO:0007669"/>
    <property type="project" value="InterPro"/>
</dbReference>
<dbReference type="InterPro" id="IPR043148">
    <property type="entry name" value="TagF_C"/>
</dbReference>
<dbReference type="InterPro" id="IPR001173">
    <property type="entry name" value="Glyco_trans_2-like"/>
</dbReference>
<dbReference type="SUPFAM" id="SSF53448">
    <property type="entry name" value="Nucleotide-diphospho-sugar transferases"/>
    <property type="match status" value="1"/>
</dbReference>
<evidence type="ECO:0000313" key="9">
    <source>
        <dbReference type="EMBL" id="GFE08352.1"/>
    </source>
</evidence>
<organism evidence="9 10">
    <name type="scientific">Streptomyces caniferus</name>
    <dbReference type="NCBI Taxonomy" id="285557"/>
    <lineage>
        <taxon>Bacteria</taxon>
        <taxon>Bacillati</taxon>
        <taxon>Actinomycetota</taxon>
        <taxon>Actinomycetes</taxon>
        <taxon>Kitasatosporales</taxon>
        <taxon>Streptomycetaceae</taxon>
        <taxon>Streptomyces</taxon>
    </lineage>
</organism>